<comment type="caution">
    <text evidence="17">Lacks conserved residue(s) required for the propagation of feature annotation.</text>
</comment>
<evidence type="ECO:0000259" key="20">
    <source>
        <dbReference type="Pfam" id="PF20805"/>
    </source>
</evidence>
<dbReference type="GO" id="GO:0098609">
    <property type="term" value="P:cell-cell adhesion"/>
    <property type="evidence" value="ECO:0007669"/>
    <property type="project" value="TreeGrafter"/>
</dbReference>
<evidence type="ECO:0000256" key="4">
    <source>
        <dbReference type="ARBA" id="ARBA00022692"/>
    </source>
</evidence>
<evidence type="ECO:0000256" key="1">
    <source>
        <dbReference type="ARBA" id="ARBA00004479"/>
    </source>
</evidence>
<feature type="repeat" description="FG-GAP" evidence="16">
    <location>
        <begin position="458"/>
        <end position="521"/>
    </location>
</feature>
<feature type="region of interest" description="Disordered" evidence="18">
    <location>
        <begin position="1"/>
        <end position="30"/>
    </location>
</feature>
<evidence type="ECO:0000256" key="2">
    <source>
        <dbReference type="ARBA" id="ARBA00008054"/>
    </source>
</evidence>
<dbReference type="GO" id="GO:0008305">
    <property type="term" value="C:integrin complex"/>
    <property type="evidence" value="ECO:0007669"/>
    <property type="project" value="InterPro"/>
</dbReference>
<keyword evidence="7" id="KW-0677">Repeat</keyword>
<gene>
    <name evidence="23" type="primary">LOC116944898</name>
</gene>
<keyword evidence="13" id="KW-1015">Disulfide bond</keyword>
<feature type="domain" description="Integrin alpha third immunoglobulin-like" evidence="21">
    <location>
        <begin position="817"/>
        <end position="1031"/>
    </location>
</feature>
<keyword evidence="5" id="KW-0479">Metal-binding</keyword>
<dbReference type="PROSITE" id="PS51470">
    <property type="entry name" value="FG_GAP"/>
    <property type="match status" value="5"/>
</dbReference>
<dbReference type="PRINTS" id="PR01185">
    <property type="entry name" value="INTEGRINA"/>
</dbReference>
<feature type="repeat" description="FG-GAP" evidence="16">
    <location>
        <begin position="396"/>
        <end position="454"/>
    </location>
</feature>
<name>A0AAJ7TDN2_PETMA</name>
<feature type="repeat" description="FG-GAP" evidence="16">
    <location>
        <begin position="145"/>
        <end position="207"/>
    </location>
</feature>
<dbReference type="InterPro" id="IPR032695">
    <property type="entry name" value="Integrin_dom_sf"/>
</dbReference>
<dbReference type="GO" id="GO:0005178">
    <property type="term" value="F:integrin binding"/>
    <property type="evidence" value="ECO:0007669"/>
    <property type="project" value="TreeGrafter"/>
</dbReference>
<dbReference type="FunFam" id="2.60.40.1460:FF:000001">
    <property type="entry name" value="Integrin, alpha V"/>
    <property type="match status" value="1"/>
</dbReference>
<feature type="domain" description="Integrin alpha second immunoglobulin-like" evidence="20">
    <location>
        <begin position="664"/>
        <end position="810"/>
    </location>
</feature>
<feature type="transmembrane region" description="Helical" evidence="17">
    <location>
        <begin position="41"/>
        <end position="62"/>
    </location>
</feature>
<evidence type="ECO:0000256" key="16">
    <source>
        <dbReference type="PROSITE-ProRule" id="PRU00803"/>
    </source>
</evidence>
<evidence type="ECO:0000256" key="12">
    <source>
        <dbReference type="ARBA" id="ARBA00023136"/>
    </source>
</evidence>
<evidence type="ECO:0000256" key="13">
    <source>
        <dbReference type="ARBA" id="ARBA00023157"/>
    </source>
</evidence>
<dbReference type="GO" id="GO:0009897">
    <property type="term" value="C:external side of plasma membrane"/>
    <property type="evidence" value="ECO:0007669"/>
    <property type="project" value="TreeGrafter"/>
</dbReference>
<dbReference type="SMART" id="SM00191">
    <property type="entry name" value="Int_alpha"/>
    <property type="match status" value="5"/>
</dbReference>
<dbReference type="Pfam" id="PF20806">
    <property type="entry name" value="Integrin_A_Ig_3"/>
    <property type="match status" value="1"/>
</dbReference>
<evidence type="ECO:0000313" key="23">
    <source>
        <dbReference type="RefSeq" id="XP_032814682.1"/>
    </source>
</evidence>
<dbReference type="PROSITE" id="PS00242">
    <property type="entry name" value="INTEGRIN_ALPHA"/>
    <property type="match status" value="1"/>
</dbReference>
<keyword evidence="3" id="KW-0165">Cleavage on pair of basic residues</keyword>
<feature type="repeat" description="FG-GAP" evidence="16">
    <location>
        <begin position="66"/>
        <end position="129"/>
    </location>
</feature>
<evidence type="ECO:0000259" key="19">
    <source>
        <dbReference type="Pfam" id="PF08441"/>
    </source>
</evidence>
<dbReference type="Pfam" id="PF01839">
    <property type="entry name" value="FG-GAP"/>
    <property type="match status" value="2"/>
</dbReference>
<dbReference type="InterPro" id="IPR048286">
    <property type="entry name" value="Integrin_alpha_Ig-like_3"/>
</dbReference>
<dbReference type="GO" id="GO:0033627">
    <property type="term" value="P:cell adhesion mediated by integrin"/>
    <property type="evidence" value="ECO:0007669"/>
    <property type="project" value="TreeGrafter"/>
</dbReference>
<dbReference type="Gene3D" id="1.20.5.930">
    <property type="entry name" value="Bicelle-embedded integrin alpha(iib) transmembrane segment"/>
    <property type="match status" value="1"/>
</dbReference>
<evidence type="ECO:0000256" key="5">
    <source>
        <dbReference type="ARBA" id="ARBA00022723"/>
    </source>
</evidence>
<dbReference type="Proteomes" id="UP001318040">
    <property type="component" value="Chromosome 2"/>
</dbReference>
<dbReference type="GO" id="GO:0046872">
    <property type="term" value="F:metal ion binding"/>
    <property type="evidence" value="ECO:0007669"/>
    <property type="project" value="UniProtKB-KW"/>
</dbReference>
<keyword evidence="10 17" id="KW-1133">Transmembrane helix</keyword>
<dbReference type="Gene3D" id="2.60.40.1460">
    <property type="entry name" value="Integrin domains. Chain A, domain 2"/>
    <property type="match status" value="1"/>
</dbReference>
<dbReference type="InterPro" id="IPR013519">
    <property type="entry name" value="Int_alpha_beta-p"/>
</dbReference>
<evidence type="ECO:0000313" key="22">
    <source>
        <dbReference type="Proteomes" id="UP001318040"/>
    </source>
</evidence>
<comment type="similarity">
    <text evidence="2 17">Belongs to the integrin alpha chain family.</text>
</comment>
<dbReference type="PANTHER" id="PTHR23220:SF133">
    <property type="entry name" value="INTEGRIN ALPHA-PS2"/>
    <property type="match status" value="1"/>
</dbReference>
<comment type="subcellular location">
    <subcellularLocation>
        <location evidence="1 17">Membrane</location>
        <topology evidence="1 17">Single-pass type I membrane protein</topology>
    </subcellularLocation>
</comment>
<organism evidence="22 23">
    <name type="scientific">Petromyzon marinus</name>
    <name type="common">Sea lamprey</name>
    <dbReference type="NCBI Taxonomy" id="7757"/>
    <lineage>
        <taxon>Eukaryota</taxon>
        <taxon>Metazoa</taxon>
        <taxon>Chordata</taxon>
        <taxon>Craniata</taxon>
        <taxon>Vertebrata</taxon>
        <taxon>Cyclostomata</taxon>
        <taxon>Hyperoartia</taxon>
        <taxon>Petromyzontiformes</taxon>
        <taxon>Petromyzontidae</taxon>
        <taxon>Petromyzon</taxon>
    </lineage>
</organism>
<feature type="repeat" description="FG-GAP" evidence="16">
    <location>
        <begin position="330"/>
        <end position="395"/>
    </location>
</feature>
<dbReference type="AlphaFoldDB" id="A0AAJ7TDN2"/>
<keyword evidence="12 17" id="KW-0472">Membrane</keyword>
<feature type="domain" description="Integrin alpha first immunoglubulin-like" evidence="19">
    <location>
        <begin position="506"/>
        <end position="663"/>
    </location>
</feature>
<feature type="transmembrane region" description="Helical" evidence="17">
    <location>
        <begin position="1043"/>
        <end position="1065"/>
    </location>
</feature>
<evidence type="ECO:0000256" key="18">
    <source>
        <dbReference type="SAM" id="MobiDB-lite"/>
    </source>
</evidence>
<dbReference type="InterPro" id="IPR018184">
    <property type="entry name" value="Integrin_alpha_C_CS"/>
</dbReference>
<evidence type="ECO:0000256" key="3">
    <source>
        <dbReference type="ARBA" id="ARBA00022685"/>
    </source>
</evidence>
<evidence type="ECO:0000256" key="15">
    <source>
        <dbReference type="ARBA" id="ARBA00023180"/>
    </source>
</evidence>
<evidence type="ECO:0000256" key="7">
    <source>
        <dbReference type="ARBA" id="ARBA00022737"/>
    </source>
</evidence>
<reference evidence="23" key="1">
    <citation type="submission" date="2025-08" db="UniProtKB">
        <authorList>
            <consortium name="RefSeq"/>
        </authorList>
    </citation>
    <scope>IDENTIFICATION</scope>
    <source>
        <tissue evidence="23">Sperm</tissue>
    </source>
</reference>
<dbReference type="FunFam" id="2.130.10.130:FF:000003">
    <property type="entry name" value="Integrin alpha V"/>
    <property type="match status" value="1"/>
</dbReference>
<dbReference type="SUPFAM" id="SSF69318">
    <property type="entry name" value="Integrin alpha N-terminal domain"/>
    <property type="match status" value="1"/>
</dbReference>
<keyword evidence="11 17" id="KW-0401">Integrin</keyword>
<evidence type="ECO:0000256" key="8">
    <source>
        <dbReference type="ARBA" id="ARBA00022837"/>
    </source>
</evidence>
<dbReference type="GO" id="GO:0007229">
    <property type="term" value="P:integrin-mediated signaling pathway"/>
    <property type="evidence" value="ECO:0007669"/>
    <property type="project" value="UniProtKB-KW"/>
</dbReference>
<evidence type="ECO:0000256" key="14">
    <source>
        <dbReference type="ARBA" id="ARBA00023170"/>
    </source>
</evidence>
<keyword evidence="22" id="KW-1185">Reference proteome</keyword>
<dbReference type="KEGG" id="pmrn:116944898"/>
<dbReference type="PANTHER" id="PTHR23220">
    <property type="entry name" value="INTEGRIN ALPHA"/>
    <property type="match status" value="1"/>
</dbReference>
<dbReference type="Gene3D" id="2.60.40.1530">
    <property type="entry name" value="ntegrin, alpha v. Chain A, domain 4"/>
    <property type="match status" value="1"/>
</dbReference>
<proteinExistence type="inferred from homology"/>
<dbReference type="SUPFAM" id="SSF69179">
    <property type="entry name" value="Integrin domains"/>
    <property type="match status" value="3"/>
</dbReference>
<keyword evidence="14 17" id="KW-0675">Receptor</keyword>
<keyword evidence="9 17" id="KW-0130">Cell adhesion</keyword>
<dbReference type="Gene3D" id="2.130.10.130">
    <property type="entry name" value="Integrin alpha, N-terminal"/>
    <property type="match status" value="1"/>
</dbReference>
<keyword evidence="15" id="KW-0325">Glycoprotein</keyword>
<dbReference type="RefSeq" id="XP_032814682.1">
    <property type="nucleotide sequence ID" value="XM_032958791.1"/>
</dbReference>
<dbReference type="InterPro" id="IPR028994">
    <property type="entry name" value="Integrin_alpha_N"/>
</dbReference>
<dbReference type="InterPro" id="IPR000413">
    <property type="entry name" value="Integrin_alpha"/>
</dbReference>
<keyword evidence="8" id="KW-0106">Calcium</keyword>
<dbReference type="Gene3D" id="2.60.40.1510">
    <property type="entry name" value="ntegrin, alpha v. Chain A, domain 3"/>
    <property type="match status" value="1"/>
</dbReference>
<evidence type="ECO:0000256" key="9">
    <source>
        <dbReference type="ARBA" id="ARBA00022889"/>
    </source>
</evidence>
<evidence type="ECO:0000256" key="6">
    <source>
        <dbReference type="ARBA" id="ARBA00022729"/>
    </source>
</evidence>
<dbReference type="Pfam" id="PF08441">
    <property type="entry name" value="Integrin_A_Ig_1"/>
    <property type="match status" value="1"/>
</dbReference>
<protein>
    <submittedName>
        <fullName evidence="23">Integrin alpha-8-like</fullName>
    </submittedName>
</protein>
<evidence type="ECO:0000256" key="11">
    <source>
        <dbReference type="ARBA" id="ARBA00023037"/>
    </source>
</evidence>
<dbReference type="InterPro" id="IPR013649">
    <property type="entry name" value="Integrin_alpha_Ig-like_1"/>
</dbReference>
<dbReference type="InterPro" id="IPR013517">
    <property type="entry name" value="FG-GAP"/>
</dbReference>
<dbReference type="GO" id="GO:0007160">
    <property type="term" value="P:cell-matrix adhesion"/>
    <property type="evidence" value="ECO:0007669"/>
    <property type="project" value="TreeGrafter"/>
</dbReference>
<sequence length="1096" mass="119481">MRTGRLQLHAGSCSSTATPPAHRVPGSPTRGGLRCQGPGSLLLLLLLVVVVLLALLGPTAAFNLDESRPKVFTGPQGSYFGYSLDFYSPERYSNGIVVGAPKAHTDAHPNVTQPGAVFMCLLREENCTRIPLGPPDELYTQIRLGSPPERMEYKSHQWFGATVRTHGETLLACAPLYSWRTFKSEEAEQEPVGTCFLSRGNFSSQAEYSPCRTGKSDQNGQGVCQAGFSADFTKAGWVVLGGPGSFFAQGQVMAASSKVVFRQKSRFLLSRVEGQKETAETPANNDDAYMGYSVAVGEFTGDSVQEFVTGVPKGSSTFGYVLILNTTDMSTLMNVTGEQLASYFGYTVAVTDVNNDGLDDLLVGAPLYMERGSQGRLEELGRVYLYLQQAPLSLGAAQTLSGRDVYGRYGSAITPVGDLDQDGYNDVAVGMPFGGEDGTGVVFVYNGRDTGLMAIPSQTLRGRWASQGLPASFGFALRGGTDLDSNGYPDLIVGAFGVDKAIVYRARPVVTVSAELTVSPMVLHPENRSCMVTGYATLQSCFSVEFCLKVSGKRIPVTVGMEVEVLLDKLKEKGAIRRVLFRDSKSPRFRTRLQMGRGLQEQCSTLTAYLRDESEFRDKLSPIVVSLNYSLDGEYNSNHSTVVPILNHYQADHIQKQAYILLDCGEDNICMPDLQLAGYLERTELFMGDTSPLTLTLNCSNHGEGAYEAELQVAVPPEGDYIGSTRSSEGLGTSDGNVFAPICTLKEENNTRLVVCDLGNPMKAGTNLLIGLRFDFKNMAYDSSSITFNANMKSTNKDNPESQPLALRAELAVLAQVDIRGVSIPDATAIYAAEWKLAAPMSYQEEIGPSLQQVFEVHNNGPSWVKAGWLDVKVPHQHDDDFLLYPLQVTTEGPLNCTFSMPLNPLNLQPRLTSMEPTDNSSAVAPSPNPRHLIVRREAGERPPSPRVLGCSSSSSSSQCLHVTCQLGMLPRRTSAVLILRSRLWAPSFLKGGQNQVVLQTSAAFRVTEMPYKLLPDEFPSGSRVVNTTVVLVKAGFQRPVPYWVIFLAVLAGLLLLALLVYALWKMGFFKRERYMHDEIPAEKAFLKPRQNGVEA</sequence>
<evidence type="ECO:0000256" key="10">
    <source>
        <dbReference type="ARBA" id="ARBA00022989"/>
    </source>
</evidence>
<evidence type="ECO:0000256" key="17">
    <source>
        <dbReference type="RuleBase" id="RU003762"/>
    </source>
</evidence>
<keyword evidence="6" id="KW-0732">Signal</keyword>
<dbReference type="Pfam" id="PF20805">
    <property type="entry name" value="Integrin_A_Ig_2"/>
    <property type="match status" value="1"/>
</dbReference>
<dbReference type="FunFam" id="1.20.5.930:FF:000001">
    <property type="entry name" value="Integrin subunit alpha V"/>
    <property type="match status" value="1"/>
</dbReference>
<keyword evidence="4 17" id="KW-0812">Transmembrane</keyword>
<dbReference type="InterPro" id="IPR048285">
    <property type="entry name" value="Integrin_alpha_Ig-like_2"/>
</dbReference>
<accession>A0AAJ7TDN2</accession>
<evidence type="ECO:0000259" key="21">
    <source>
        <dbReference type="Pfam" id="PF20806"/>
    </source>
</evidence>